<reference evidence="1 2" key="1">
    <citation type="submission" date="2016-02" db="EMBL/GenBank/DDBJ databases">
        <title>Band-tailed pigeon sequencing and assembly.</title>
        <authorList>
            <person name="Soares A.E."/>
            <person name="Novak B.J."/>
            <person name="Rice E.S."/>
            <person name="O'Connell B."/>
            <person name="Chang D."/>
            <person name="Weber S."/>
            <person name="Shapiro B."/>
        </authorList>
    </citation>
    <scope>NUCLEOTIDE SEQUENCE [LARGE SCALE GENOMIC DNA]</scope>
    <source>
        <strain evidence="1">BTP2013</strain>
        <tissue evidence="1">Blood</tissue>
    </source>
</reference>
<organism evidence="1 2">
    <name type="scientific">Patagioenas fasciata monilis</name>
    <dbReference type="NCBI Taxonomy" id="372326"/>
    <lineage>
        <taxon>Eukaryota</taxon>
        <taxon>Metazoa</taxon>
        <taxon>Chordata</taxon>
        <taxon>Craniata</taxon>
        <taxon>Vertebrata</taxon>
        <taxon>Euteleostomi</taxon>
        <taxon>Archelosauria</taxon>
        <taxon>Archosauria</taxon>
        <taxon>Dinosauria</taxon>
        <taxon>Saurischia</taxon>
        <taxon>Theropoda</taxon>
        <taxon>Coelurosauria</taxon>
        <taxon>Aves</taxon>
        <taxon>Neognathae</taxon>
        <taxon>Neoaves</taxon>
        <taxon>Columbimorphae</taxon>
        <taxon>Columbiformes</taxon>
        <taxon>Columbidae</taxon>
        <taxon>Patagioenas</taxon>
    </lineage>
</organism>
<accession>A0A1V4K8M4</accession>
<dbReference type="AlphaFoldDB" id="A0A1V4K8M4"/>
<dbReference type="Proteomes" id="UP000190648">
    <property type="component" value="Unassembled WGS sequence"/>
</dbReference>
<name>A0A1V4K8M4_PATFA</name>
<gene>
    <name evidence="1" type="ORF">AV530_004231</name>
</gene>
<sequence>MECLVETTGGRADFQPKTPSSYKSSCFSPKNFFQVGPSWICRTLLQPPESLCHGTRDLSAGEVSHCSSLAHILSYQGIQCFFCHLKPLKKPSLAISARRNLEYQMKFKNIFMQVTNMNIPAAP</sequence>
<comment type="caution">
    <text evidence="1">The sequence shown here is derived from an EMBL/GenBank/DDBJ whole genome shotgun (WGS) entry which is preliminary data.</text>
</comment>
<evidence type="ECO:0000313" key="2">
    <source>
        <dbReference type="Proteomes" id="UP000190648"/>
    </source>
</evidence>
<keyword evidence="2" id="KW-1185">Reference proteome</keyword>
<dbReference type="EMBL" id="LSYS01004144">
    <property type="protein sequence ID" value="OPJ80812.1"/>
    <property type="molecule type" value="Genomic_DNA"/>
</dbReference>
<protein>
    <submittedName>
        <fullName evidence="1">Uncharacterized protein</fullName>
    </submittedName>
</protein>
<proteinExistence type="predicted"/>
<evidence type="ECO:0000313" key="1">
    <source>
        <dbReference type="EMBL" id="OPJ80812.1"/>
    </source>
</evidence>